<dbReference type="EMBL" id="IACI01052973">
    <property type="protein sequence ID" value="LAA25411.1"/>
    <property type="molecule type" value="Transcribed_RNA"/>
</dbReference>
<dbReference type="AlphaFoldDB" id="A0A2H6N690"/>
<reference evidence="1" key="1">
    <citation type="submission" date="2017-07" db="EMBL/GenBank/DDBJ databases">
        <authorList>
            <person name="Mikheyev A."/>
            <person name="Grau M."/>
        </authorList>
    </citation>
    <scope>NUCLEOTIDE SEQUENCE</scope>
    <source>
        <tissue evidence="1">Venom_gland</tissue>
    </source>
</reference>
<name>A0A2H6N690_9SAUR</name>
<evidence type="ECO:0000313" key="1">
    <source>
        <dbReference type="EMBL" id="LAA25409.1"/>
    </source>
</evidence>
<sequence length="127" mass="14641">MPNITQHWKLRVRLIKDIKKTPICLSSSLNYSVKLHIGKESLDMMFPPTKQFLLLDSTALKMNRKKPSYTQKSLFHACLHSTWIQFHKVLQTMPVCKGSPSLLFKEASFSQKYVSADTQSWGKIQSL</sequence>
<reference evidence="1" key="2">
    <citation type="submission" date="2017-12" db="EMBL/GenBank/DDBJ databases">
        <title>Coralsnake Venomics: Analyses of Venom Gland Transcriptomes and Proteomes of Six Brazilian Taxa.</title>
        <authorList>
            <person name="Aird S.D."/>
            <person name="Jorge da Silva N."/>
            <person name="Qiu L."/>
            <person name="Villar-Briones A."/>
            <person name="Aparecida-Saddi V."/>
            <person name="Campos-Telles M.P."/>
            <person name="Grau M."/>
            <person name="Mikheyev A.S."/>
        </authorList>
    </citation>
    <scope>NUCLEOTIDE SEQUENCE</scope>
    <source>
        <tissue evidence="1">Venom_gland</tissue>
    </source>
</reference>
<protein>
    <submittedName>
        <fullName evidence="1">Uncharacterized protein</fullName>
    </submittedName>
</protein>
<dbReference type="EMBL" id="IACI01052972">
    <property type="protein sequence ID" value="LAA25409.1"/>
    <property type="molecule type" value="Transcribed_RNA"/>
</dbReference>
<organism evidence="1">
    <name type="scientific">Micrurus carvalhoi</name>
    <dbReference type="NCBI Taxonomy" id="3147026"/>
    <lineage>
        <taxon>Eukaryota</taxon>
        <taxon>Metazoa</taxon>
        <taxon>Chordata</taxon>
        <taxon>Craniata</taxon>
        <taxon>Vertebrata</taxon>
        <taxon>Euteleostomi</taxon>
        <taxon>Lepidosauria</taxon>
        <taxon>Squamata</taxon>
        <taxon>Bifurcata</taxon>
        <taxon>Unidentata</taxon>
        <taxon>Episquamata</taxon>
        <taxon>Toxicofera</taxon>
        <taxon>Serpentes</taxon>
        <taxon>Colubroidea</taxon>
        <taxon>Elapidae</taxon>
        <taxon>Elapinae</taxon>
        <taxon>Micrurus</taxon>
    </lineage>
</organism>
<accession>A0A2H6N690</accession>
<proteinExistence type="predicted"/>